<organism evidence="4 5">
    <name type="scientific">Zostera marina</name>
    <name type="common">Eelgrass</name>
    <dbReference type="NCBI Taxonomy" id="29655"/>
    <lineage>
        <taxon>Eukaryota</taxon>
        <taxon>Viridiplantae</taxon>
        <taxon>Streptophyta</taxon>
        <taxon>Embryophyta</taxon>
        <taxon>Tracheophyta</taxon>
        <taxon>Spermatophyta</taxon>
        <taxon>Magnoliopsida</taxon>
        <taxon>Liliopsida</taxon>
        <taxon>Zosteraceae</taxon>
        <taxon>Zostera</taxon>
    </lineage>
</organism>
<feature type="domain" description="RRM" evidence="3">
    <location>
        <begin position="235"/>
        <end position="311"/>
    </location>
</feature>
<name>A0A0K9NQN1_ZOSMR</name>
<dbReference type="Pfam" id="PF00076">
    <property type="entry name" value="RRM_1"/>
    <property type="match status" value="2"/>
</dbReference>
<feature type="compositionally biased region" description="Basic and acidic residues" evidence="2">
    <location>
        <begin position="53"/>
        <end position="63"/>
    </location>
</feature>
<evidence type="ECO:0000259" key="3">
    <source>
        <dbReference type="PROSITE" id="PS50102"/>
    </source>
</evidence>
<keyword evidence="5" id="KW-1185">Reference proteome</keyword>
<evidence type="ECO:0000256" key="2">
    <source>
        <dbReference type="SAM" id="MobiDB-lite"/>
    </source>
</evidence>
<dbReference type="AlphaFoldDB" id="A0A0K9NQN1"/>
<dbReference type="SUPFAM" id="SSF54928">
    <property type="entry name" value="RNA-binding domain, RBD"/>
    <property type="match status" value="2"/>
</dbReference>
<gene>
    <name evidence="4" type="ORF">ZOSMA_70G00800</name>
</gene>
<feature type="compositionally biased region" description="Basic and acidic residues" evidence="2">
    <location>
        <begin position="36"/>
        <end position="46"/>
    </location>
</feature>
<dbReference type="PANTHER" id="PTHR32343:SF72">
    <property type="entry name" value="POLYADENYLATE-BINDING PROTEIN-INTERACTING PROTEIN 11"/>
    <property type="match status" value="1"/>
</dbReference>
<evidence type="ECO:0000256" key="1">
    <source>
        <dbReference type="PROSITE-ProRule" id="PRU00176"/>
    </source>
</evidence>
<feature type="domain" description="RRM" evidence="3">
    <location>
        <begin position="138"/>
        <end position="213"/>
    </location>
</feature>
<dbReference type="OrthoDB" id="7763451at2759"/>
<dbReference type="InterPro" id="IPR000504">
    <property type="entry name" value="RRM_dom"/>
</dbReference>
<dbReference type="STRING" id="29655.A0A0K9NQN1"/>
<keyword evidence="1" id="KW-0694">RNA-binding</keyword>
<dbReference type="SMART" id="SM00360">
    <property type="entry name" value="RRM"/>
    <property type="match status" value="2"/>
</dbReference>
<proteinExistence type="predicted"/>
<dbReference type="Proteomes" id="UP000036987">
    <property type="component" value="Unassembled WGS sequence"/>
</dbReference>
<dbReference type="GO" id="GO:0003723">
    <property type="term" value="F:RNA binding"/>
    <property type="evidence" value="ECO:0007669"/>
    <property type="project" value="UniProtKB-UniRule"/>
</dbReference>
<dbReference type="InterPro" id="IPR034825">
    <property type="entry name" value="CID8-like_RRM2"/>
</dbReference>
<feature type="region of interest" description="Disordered" evidence="2">
    <location>
        <begin position="36"/>
        <end position="63"/>
    </location>
</feature>
<dbReference type="CDD" id="cd12460">
    <property type="entry name" value="RRM2_CID8_like"/>
    <property type="match status" value="1"/>
</dbReference>
<sequence>MGTVDCVHELSDLNNLDLEPNIMISIGDKVEFDQVKDGDSLSSDKESNEDEKESNSDKEKTDDSITVLPISRLNPLAEEFVPRMTIIRPNSGNIVISNAASCANVVLGVPKRRNSNSDNRRQTNSRTNLAQREERIKRTIYVCDIDLHISEDYLASLFSRCGSVVDCRICIDPNSIHRVAFIEFTDEVGSAAALDMSGTIVGFFPIKVLPSRTAIAPVNPTYLPRSDSEREICNRTIYCKNIDKNITQPSLKDFFQTVCGQVAQLKLLGDATFPTRIAFIEFVMAESAVAALSCSGIMLGNCSIRISPSKTPIRIPAVGRPNRN</sequence>
<dbReference type="InterPro" id="IPR012677">
    <property type="entry name" value="Nucleotide-bd_a/b_plait_sf"/>
</dbReference>
<dbReference type="InterPro" id="IPR035979">
    <property type="entry name" value="RBD_domain_sf"/>
</dbReference>
<comment type="caution">
    <text evidence="4">The sequence shown here is derived from an EMBL/GenBank/DDBJ whole genome shotgun (WGS) entry which is preliminary data.</text>
</comment>
<dbReference type="Gene3D" id="3.30.70.330">
    <property type="match status" value="2"/>
</dbReference>
<dbReference type="PANTHER" id="PTHR32343">
    <property type="entry name" value="SERINE/ARGININE-RICH SPLICING FACTOR"/>
    <property type="match status" value="1"/>
</dbReference>
<reference evidence="5" key="1">
    <citation type="journal article" date="2016" name="Nature">
        <title>The genome of the seagrass Zostera marina reveals angiosperm adaptation to the sea.</title>
        <authorList>
            <person name="Olsen J.L."/>
            <person name="Rouze P."/>
            <person name="Verhelst B."/>
            <person name="Lin Y.-C."/>
            <person name="Bayer T."/>
            <person name="Collen J."/>
            <person name="Dattolo E."/>
            <person name="De Paoli E."/>
            <person name="Dittami S."/>
            <person name="Maumus F."/>
            <person name="Michel G."/>
            <person name="Kersting A."/>
            <person name="Lauritano C."/>
            <person name="Lohaus R."/>
            <person name="Toepel M."/>
            <person name="Tonon T."/>
            <person name="Vanneste K."/>
            <person name="Amirebrahimi M."/>
            <person name="Brakel J."/>
            <person name="Bostroem C."/>
            <person name="Chovatia M."/>
            <person name="Grimwood J."/>
            <person name="Jenkins J.W."/>
            <person name="Jueterbock A."/>
            <person name="Mraz A."/>
            <person name="Stam W.T."/>
            <person name="Tice H."/>
            <person name="Bornberg-Bauer E."/>
            <person name="Green P.J."/>
            <person name="Pearson G.A."/>
            <person name="Procaccini G."/>
            <person name="Duarte C.M."/>
            <person name="Schmutz J."/>
            <person name="Reusch T.B.H."/>
            <person name="Van de Peer Y."/>
        </authorList>
    </citation>
    <scope>NUCLEOTIDE SEQUENCE [LARGE SCALE GENOMIC DNA]</scope>
    <source>
        <strain evidence="5">cv. Finnish</strain>
    </source>
</reference>
<evidence type="ECO:0000313" key="4">
    <source>
        <dbReference type="EMBL" id="KMZ59066.1"/>
    </source>
</evidence>
<accession>A0A0K9NQN1</accession>
<dbReference type="PROSITE" id="PS50102">
    <property type="entry name" value="RRM"/>
    <property type="match status" value="2"/>
</dbReference>
<dbReference type="EMBL" id="LFYR01001823">
    <property type="protein sequence ID" value="KMZ59066.1"/>
    <property type="molecule type" value="Genomic_DNA"/>
</dbReference>
<evidence type="ECO:0000313" key="5">
    <source>
        <dbReference type="Proteomes" id="UP000036987"/>
    </source>
</evidence>
<protein>
    <recommendedName>
        <fullName evidence="3">RRM domain-containing protein</fullName>
    </recommendedName>
</protein>